<evidence type="ECO:0000256" key="1">
    <source>
        <dbReference type="ARBA" id="ARBA00004255"/>
    </source>
</evidence>
<name>A0AAF0J651_9BASI</name>
<protein>
    <recommendedName>
        <fullName evidence="14">Zeta-coat protein</fullName>
    </recommendedName>
</protein>
<keyword evidence="6" id="KW-0343">GTPase activation</keyword>
<dbReference type="InterPro" id="IPR011012">
    <property type="entry name" value="Longin-like_dom_sf"/>
</dbReference>
<dbReference type="GO" id="GO:0030663">
    <property type="term" value="C:COPI-coated vesicle membrane"/>
    <property type="evidence" value="ECO:0007669"/>
    <property type="project" value="UniProtKB-SubCell"/>
</dbReference>
<accession>A0AAF0J651</accession>
<dbReference type="PROSITE" id="PS50086">
    <property type="entry name" value="TBC_RABGAP"/>
    <property type="match status" value="1"/>
</dbReference>
<dbReference type="GO" id="GO:0005789">
    <property type="term" value="C:endoplasmic reticulum membrane"/>
    <property type="evidence" value="ECO:0007669"/>
    <property type="project" value="TreeGrafter"/>
</dbReference>
<evidence type="ECO:0000259" key="16">
    <source>
        <dbReference type="PROSITE" id="PS50086"/>
    </source>
</evidence>
<comment type="subcellular location">
    <subcellularLocation>
        <location evidence="2">Cytoplasmic vesicle</location>
        <location evidence="2">COPI-coated vesicle membrane</location>
        <topology evidence="2">Peripheral membrane protein</topology>
        <orientation evidence="2">Cytoplasmic side</orientation>
    </subcellularLocation>
    <subcellularLocation>
        <location evidence="1">Golgi apparatus membrane</location>
        <topology evidence="1">Peripheral membrane protein</topology>
        <orientation evidence="1">Cytoplasmic side</orientation>
    </subcellularLocation>
</comment>
<evidence type="ECO:0000256" key="15">
    <source>
        <dbReference type="SAM" id="Phobius"/>
    </source>
</evidence>
<dbReference type="Pfam" id="PF01217">
    <property type="entry name" value="Clat_adaptor_s"/>
    <property type="match status" value="1"/>
</dbReference>
<evidence type="ECO:0000256" key="12">
    <source>
        <dbReference type="ARBA" id="ARBA00023329"/>
    </source>
</evidence>
<dbReference type="Gene3D" id="1.10.8.1310">
    <property type="match status" value="1"/>
</dbReference>
<keyword evidence="10" id="KW-0333">Golgi apparatus</keyword>
<keyword evidence="5" id="KW-0813">Transport</keyword>
<dbReference type="GO" id="GO:0000139">
    <property type="term" value="C:Golgi membrane"/>
    <property type="evidence" value="ECO:0007669"/>
    <property type="project" value="UniProtKB-SubCell"/>
</dbReference>
<evidence type="ECO:0000256" key="14">
    <source>
        <dbReference type="ARBA" id="ARBA00075766"/>
    </source>
</evidence>
<dbReference type="InterPro" id="IPR022775">
    <property type="entry name" value="AP_mu_sigma_su"/>
</dbReference>
<evidence type="ECO:0000256" key="9">
    <source>
        <dbReference type="ARBA" id="ARBA00022927"/>
    </source>
</evidence>
<keyword evidence="7" id="KW-0963">Cytoplasm</keyword>
<organism evidence="17 18">
    <name type="scientific">Malassezia cuniculi</name>
    <dbReference type="NCBI Taxonomy" id="948313"/>
    <lineage>
        <taxon>Eukaryota</taxon>
        <taxon>Fungi</taxon>
        <taxon>Dikarya</taxon>
        <taxon>Basidiomycota</taxon>
        <taxon>Ustilaginomycotina</taxon>
        <taxon>Malasseziomycetes</taxon>
        <taxon>Malasseziales</taxon>
        <taxon>Malasseziaceae</taxon>
        <taxon>Malassezia</taxon>
    </lineage>
</organism>
<keyword evidence="18" id="KW-1185">Reference proteome</keyword>
<keyword evidence="8" id="KW-0931">ER-Golgi transport</keyword>
<evidence type="ECO:0000256" key="11">
    <source>
        <dbReference type="ARBA" id="ARBA00023136"/>
    </source>
</evidence>
<evidence type="ECO:0000256" key="7">
    <source>
        <dbReference type="ARBA" id="ARBA00022490"/>
    </source>
</evidence>
<dbReference type="GO" id="GO:0015031">
    <property type="term" value="P:protein transport"/>
    <property type="evidence" value="ECO:0007669"/>
    <property type="project" value="UniProtKB-KW"/>
</dbReference>
<dbReference type="SUPFAM" id="SSF64356">
    <property type="entry name" value="SNARE-like"/>
    <property type="match status" value="1"/>
</dbReference>
<dbReference type="FunFam" id="3.30.450.60:FF:000013">
    <property type="entry name" value="Coatomer subunit zeta"/>
    <property type="match status" value="1"/>
</dbReference>
<comment type="similarity">
    <text evidence="3">Belongs to the adaptor complexes small subunit family.</text>
</comment>
<evidence type="ECO:0000256" key="13">
    <source>
        <dbReference type="ARBA" id="ARBA00045555"/>
    </source>
</evidence>
<dbReference type="AlphaFoldDB" id="A0AAF0J651"/>
<dbReference type="Gene3D" id="1.10.472.80">
    <property type="entry name" value="Ypt/Rab-GAP domain of gyp1p, domain 3"/>
    <property type="match status" value="1"/>
</dbReference>
<feature type="domain" description="Rab-GAP TBC" evidence="16">
    <location>
        <begin position="1"/>
        <end position="196"/>
    </location>
</feature>
<keyword evidence="15" id="KW-0812">Transmembrane</keyword>
<reference evidence="17" key="1">
    <citation type="submission" date="2023-03" db="EMBL/GenBank/DDBJ databases">
        <title>Mating type loci evolution in Malassezia.</title>
        <authorList>
            <person name="Coelho M.A."/>
        </authorList>
    </citation>
    <scope>NUCLEOTIDE SEQUENCE</scope>
    <source>
        <strain evidence="17">CBS 11721</strain>
    </source>
</reference>
<keyword evidence="11 15" id="KW-0472">Membrane</keyword>
<evidence type="ECO:0000256" key="2">
    <source>
        <dbReference type="ARBA" id="ARBA00004347"/>
    </source>
</evidence>
<evidence type="ECO:0000256" key="10">
    <source>
        <dbReference type="ARBA" id="ARBA00023034"/>
    </source>
</evidence>
<evidence type="ECO:0000313" key="17">
    <source>
        <dbReference type="EMBL" id="WFD35157.1"/>
    </source>
</evidence>
<dbReference type="PANTHER" id="PTHR20913">
    <property type="entry name" value="TBC1 DOMAIN FAMILY MEMBER 20/GTPASE"/>
    <property type="match status" value="1"/>
</dbReference>
<dbReference type="GO" id="GO:0006888">
    <property type="term" value="P:endoplasmic reticulum to Golgi vesicle-mediated transport"/>
    <property type="evidence" value="ECO:0007669"/>
    <property type="project" value="TreeGrafter"/>
</dbReference>
<comment type="function">
    <text evidence="13">The coatomer is a cytosolic protein complex that binds to dilysine motifs and reversibly associates with Golgi non-clathrin-coated vesicles, which further mediate biosynthetic protein transport from the ER, via the Golgi up to the trans Golgi network. Coatomer complex is required for budding from Golgi membranes, and is essential for the retrograde Golgi-to-ER transport of dilysine-tagged proteins. The zeta subunit may be involved in regulating the coat assembly and, hence, the rate of biosynthetic protein transport due to its association-dissociation properties with the coatomer complex.</text>
</comment>
<dbReference type="GO" id="GO:0005096">
    <property type="term" value="F:GTPase activator activity"/>
    <property type="evidence" value="ECO:0007669"/>
    <property type="project" value="UniProtKB-KW"/>
</dbReference>
<comment type="subunit">
    <text evidence="4">Oligomeric complex that consists of at least the alpha, beta, beta', gamma, delta, epsilon and zeta subunits.</text>
</comment>
<feature type="transmembrane region" description="Helical" evidence="15">
    <location>
        <begin position="322"/>
        <end position="350"/>
    </location>
</feature>
<gene>
    <name evidence="17" type="primary">RET3</name>
    <name evidence="17" type="ORF">MCUN1_002007</name>
</gene>
<keyword evidence="9" id="KW-0653">Protein transport</keyword>
<dbReference type="Pfam" id="PF00566">
    <property type="entry name" value="RabGAP-TBC"/>
    <property type="match status" value="1"/>
</dbReference>
<evidence type="ECO:0000256" key="3">
    <source>
        <dbReference type="ARBA" id="ARBA00006972"/>
    </source>
</evidence>
<dbReference type="SUPFAM" id="SSF47923">
    <property type="entry name" value="Ypt/Rab-GAP domain of gyp1p"/>
    <property type="match status" value="1"/>
</dbReference>
<sequence>MSRAREWCVRIKQLGQLQKSDDNTTPRDELPPHRDEQQVLLDVKRSFVSYGADDDTRQARRDQLQTLINGTLRKYPALNYFQGYHDLVAVILLTLCPSPADWEANRDTTQELVDRVSLFFVRDSMASDMMPALGHLRIVGNIVRAEDKYYAAAVTAALKPNNTLLAALPWVLTLFTHSVASLESAQTILDYVFRNGPASTLYISAALILWHRTQEKTSTDGAELHANISALPQKADGSLEEVLRSASSLQAKYPLKSRKIYAHTIMAPASVIFTWNTNACADAQAAERLLRLPTSSIVLDALPTPEEPVVRRRKRKFVLGRLPVPIAVILLSAGFASVFLAVYLGALFLLDSEGNRLYAKYYQPPAFNNVEAGVVPPGLAAWMRNPYQTVKQQRTLEKAVWDKARRASGDMLQFESNLVLFKSSYDVFLFVIAPERENELMMQSFLTSLYDALEVLLQSQVDKRTVLDNLDIVTLAIDETVDDGYVTITNHSIILETDSAAISSRVTRPRAETIEVQINEQTIKSAYSTIKERFAQRLGGL</sequence>
<evidence type="ECO:0000256" key="5">
    <source>
        <dbReference type="ARBA" id="ARBA00022448"/>
    </source>
</evidence>
<dbReference type="EMBL" id="CP119879">
    <property type="protein sequence ID" value="WFD35157.1"/>
    <property type="molecule type" value="Genomic_DNA"/>
</dbReference>
<evidence type="ECO:0000256" key="6">
    <source>
        <dbReference type="ARBA" id="ARBA00022468"/>
    </source>
</evidence>
<dbReference type="Proteomes" id="UP001219933">
    <property type="component" value="Chromosome 3"/>
</dbReference>
<keyword evidence="15" id="KW-1133">Transmembrane helix</keyword>
<proteinExistence type="inferred from homology"/>
<dbReference type="Gene3D" id="3.30.450.60">
    <property type="match status" value="1"/>
</dbReference>
<dbReference type="InterPro" id="IPR000195">
    <property type="entry name" value="Rab-GAP-TBC_dom"/>
</dbReference>
<dbReference type="PANTHER" id="PTHR20913:SF7">
    <property type="entry name" value="RE60063P"/>
    <property type="match status" value="1"/>
</dbReference>
<keyword evidence="12" id="KW-0968">Cytoplasmic vesicle</keyword>
<dbReference type="InterPro" id="IPR045913">
    <property type="entry name" value="TBC20/Gyp8-like"/>
</dbReference>
<evidence type="ECO:0000313" key="18">
    <source>
        <dbReference type="Proteomes" id="UP001219933"/>
    </source>
</evidence>
<dbReference type="InterPro" id="IPR035969">
    <property type="entry name" value="Rab-GAP_TBC_sf"/>
</dbReference>
<evidence type="ECO:0000256" key="4">
    <source>
        <dbReference type="ARBA" id="ARBA00011775"/>
    </source>
</evidence>
<evidence type="ECO:0000256" key="8">
    <source>
        <dbReference type="ARBA" id="ARBA00022892"/>
    </source>
</evidence>